<dbReference type="EMBL" id="GG738882">
    <property type="protein sequence ID" value="EFC41978.1"/>
    <property type="molecule type" value="Genomic_DNA"/>
</dbReference>
<dbReference type="KEGG" id="ngr:NAEGRDRAFT_70111"/>
<accession>D2VMF1</accession>
<dbReference type="VEuPathDB" id="AmoebaDB:NAEGRDRAFT_70111"/>
<dbReference type="InParanoid" id="D2VMF1"/>
<protein>
    <submittedName>
        <fullName evidence="2">Predicted protein</fullName>
    </submittedName>
</protein>
<name>D2VMF1_NAEGR</name>
<dbReference type="OrthoDB" id="10348575at2759"/>
<feature type="transmembrane region" description="Helical" evidence="1">
    <location>
        <begin position="55"/>
        <end position="74"/>
    </location>
</feature>
<feature type="transmembrane region" description="Helical" evidence="1">
    <location>
        <begin position="95"/>
        <end position="120"/>
    </location>
</feature>
<keyword evidence="1" id="KW-0472">Membrane</keyword>
<keyword evidence="1" id="KW-0812">Transmembrane</keyword>
<sequence length="219" mass="24276">MSQQPSKGQIVSGIFASILVLLCIIIVLVTLGTCYQTTGTEEPVSACGRNNSPNRALFIACFAVGTCLVLLFCPSRLISLHYSTYGTIKPQFKSIYFWFLVLHFIPMVLSMPLLLVMAIIPDTSDLGMLHLGVAIAGMGLLLVYGFLNCVLNGIRIVRLFFGRFWIVRFCTWSRSLPNWILCILFTLSILCNVGLVIGAIIEWFSGRVEILLENGLLFS</sequence>
<keyword evidence="3" id="KW-1185">Reference proteome</keyword>
<proteinExistence type="predicted"/>
<dbReference type="RefSeq" id="XP_002674722.1">
    <property type="nucleotide sequence ID" value="XM_002674676.1"/>
</dbReference>
<feature type="transmembrane region" description="Helical" evidence="1">
    <location>
        <begin position="132"/>
        <end position="157"/>
    </location>
</feature>
<feature type="transmembrane region" description="Helical" evidence="1">
    <location>
        <begin position="178"/>
        <end position="201"/>
    </location>
</feature>
<keyword evidence="1" id="KW-1133">Transmembrane helix</keyword>
<gene>
    <name evidence="2" type="ORF">NAEGRDRAFT_70111</name>
</gene>
<dbReference type="AlphaFoldDB" id="D2VMF1"/>
<feature type="transmembrane region" description="Helical" evidence="1">
    <location>
        <begin position="12"/>
        <end position="35"/>
    </location>
</feature>
<dbReference type="GeneID" id="8851592"/>
<organism evidence="3">
    <name type="scientific">Naegleria gruberi</name>
    <name type="common">Amoeba</name>
    <dbReference type="NCBI Taxonomy" id="5762"/>
    <lineage>
        <taxon>Eukaryota</taxon>
        <taxon>Discoba</taxon>
        <taxon>Heterolobosea</taxon>
        <taxon>Tetramitia</taxon>
        <taxon>Eutetramitia</taxon>
        <taxon>Vahlkampfiidae</taxon>
        <taxon>Naegleria</taxon>
    </lineage>
</organism>
<evidence type="ECO:0000313" key="3">
    <source>
        <dbReference type="Proteomes" id="UP000006671"/>
    </source>
</evidence>
<evidence type="ECO:0000313" key="2">
    <source>
        <dbReference type="EMBL" id="EFC41978.1"/>
    </source>
</evidence>
<reference evidence="2 3" key="1">
    <citation type="journal article" date="2010" name="Cell">
        <title>The genome of Naegleria gruberi illuminates early eukaryotic versatility.</title>
        <authorList>
            <person name="Fritz-Laylin L.K."/>
            <person name="Prochnik S.E."/>
            <person name="Ginger M.L."/>
            <person name="Dacks J.B."/>
            <person name="Carpenter M.L."/>
            <person name="Field M.C."/>
            <person name="Kuo A."/>
            <person name="Paredez A."/>
            <person name="Chapman J."/>
            <person name="Pham J."/>
            <person name="Shu S."/>
            <person name="Neupane R."/>
            <person name="Cipriano M."/>
            <person name="Mancuso J."/>
            <person name="Tu H."/>
            <person name="Salamov A."/>
            <person name="Lindquist E."/>
            <person name="Shapiro H."/>
            <person name="Lucas S."/>
            <person name="Grigoriev I.V."/>
            <person name="Cande W.Z."/>
            <person name="Fulton C."/>
            <person name="Rokhsar D.S."/>
            <person name="Dawson S.C."/>
        </authorList>
    </citation>
    <scope>NUCLEOTIDE SEQUENCE [LARGE SCALE GENOMIC DNA]</scope>
    <source>
        <strain evidence="2 3">NEG-M</strain>
    </source>
</reference>
<evidence type="ECO:0000256" key="1">
    <source>
        <dbReference type="SAM" id="Phobius"/>
    </source>
</evidence>
<dbReference type="Proteomes" id="UP000006671">
    <property type="component" value="Unassembled WGS sequence"/>
</dbReference>